<comment type="catalytic activity">
    <reaction evidence="11">
        <text>L-glutamine + H2O = L-glutamate + NH4(+)</text>
        <dbReference type="Rhea" id="RHEA:15889"/>
        <dbReference type="ChEBI" id="CHEBI:15377"/>
        <dbReference type="ChEBI" id="CHEBI:28938"/>
        <dbReference type="ChEBI" id="CHEBI:29985"/>
        <dbReference type="ChEBI" id="CHEBI:58359"/>
    </reaction>
</comment>
<evidence type="ECO:0000256" key="11">
    <source>
        <dbReference type="HAMAP-Rule" id="MF_01227"/>
    </source>
</evidence>
<dbReference type="Gene3D" id="3.40.50.300">
    <property type="entry name" value="P-loop containing nucleotide triphosphate hydrolases"/>
    <property type="match status" value="1"/>
</dbReference>
<feature type="binding site" evidence="11">
    <location>
        <position position="59"/>
    </location>
    <ligand>
        <name>L-glutamine</name>
        <dbReference type="ChEBI" id="CHEBI:58359"/>
    </ligand>
</feature>
<dbReference type="Gene3D" id="3.40.50.880">
    <property type="match status" value="1"/>
</dbReference>
<name>A0A833L2A0_UNCSA</name>
<dbReference type="GO" id="GO:0019856">
    <property type="term" value="P:pyrimidine nucleobase biosynthetic process"/>
    <property type="evidence" value="ECO:0007669"/>
    <property type="project" value="TreeGrafter"/>
</dbReference>
<feature type="binding site" evidence="11">
    <location>
        <position position="18"/>
    </location>
    <ligand>
        <name>UTP</name>
        <dbReference type="ChEBI" id="CHEBI:46398"/>
    </ligand>
</feature>
<keyword evidence="3 11" id="KW-0436">Ligase</keyword>
<evidence type="ECO:0000256" key="10">
    <source>
        <dbReference type="ARBA" id="ARBA00047781"/>
    </source>
</evidence>
<evidence type="ECO:0000256" key="8">
    <source>
        <dbReference type="ARBA" id="ARBA00022962"/>
    </source>
</evidence>
<feature type="binding site" evidence="11">
    <location>
        <position position="411"/>
    </location>
    <ligand>
        <name>L-glutamine</name>
        <dbReference type="ChEBI" id="CHEBI:58359"/>
    </ligand>
</feature>
<feature type="binding site" evidence="11">
    <location>
        <position position="468"/>
    </location>
    <ligand>
        <name>L-glutamine</name>
        <dbReference type="ChEBI" id="CHEBI:58359"/>
    </ligand>
</feature>
<protein>
    <recommendedName>
        <fullName evidence="11">CTP synthase</fullName>
        <ecNumber evidence="11">6.3.4.2</ecNumber>
    </recommendedName>
    <alternativeName>
        <fullName evidence="11">Cytidine 5'-triphosphate synthase</fullName>
    </alternativeName>
    <alternativeName>
        <fullName evidence="11">Cytidine triphosphate synthetase</fullName>
        <shortName evidence="11">CTP synthetase</shortName>
        <shortName evidence="11">CTPS</shortName>
    </alternativeName>
    <alternativeName>
        <fullName evidence="11">UTP--ammonia ligase</fullName>
    </alternativeName>
</protein>
<dbReference type="EC" id="6.3.4.2" evidence="11"/>
<evidence type="ECO:0000256" key="3">
    <source>
        <dbReference type="ARBA" id="ARBA00022598"/>
    </source>
</evidence>
<dbReference type="PANTHER" id="PTHR11550:SF0">
    <property type="entry name" value="CTP SYNTHASE-RELATED"/>
    <property type="match status" value="1"/>
</dbReference>
<evidence type="ECO:0000256" key="1">
    <source>
        <dbReference type="ARBA" id="ARBA00005171"/>
    </source>
</evidence>
<feature type="binding site" evidence="11">
    <location>
        <begin position="388"/>
        <end position="391"/>
    </location>
    <ligand>
        <name>L-glutamine</name>
        <dbReference type="ChEBI" id="CHEBI:58359"/>
    </ligand>
</feature>
<evidence type="ECO:0000256" key="5">
    <source>
        <dbReference type="ARBA" id="ARBA00022741"/>
    </source>
</evidence>
<feature type="binding site" evidence="11">
    <location>
        <position position="229"/>
    </location>
    <ligand>
        <name>UTP</name>
        <dbReference type="ChEBI" id="CHEBI:46398"/>
    </ligand>
</feature>
<dbReference type="PANTHER" id="PTHR11550">
    <property type="entry name" value="CTP SYNTHASE"/>
    <property type="match status" value="1"/>
</dbReference>
<sequence>MNEVKRTKYIFITGGVVSSLGKGITAASLGRLLKSRGISVTIQKLDPYINVDPGTMNPYQHGEVFVTEDGAETDLDLGHYERFIDVNLGKANNITTGMVYWSVLNKERRGDYLGGTVQVVPHITNEIKERIRRVTREDYFDVVICEIGGTVGDIEGLPFLEAIRQFRKEVGRDNCLNIHVTLVPYLNTTHEFKTKPTQHSVKELRAIGIHPDIIICRSQEAITTELREKISLFCDVAKDAVISLPDVPLLYEVPLALEKERLDEIVVKYLDLISQPAELAEWQNIVELMKSAERTVVIAIVGKYTELRDSYISIVEALKHGGIFNKTAIEIKWINAESLESVEDIEPILRDAHGILIPGGFGIRGVEGKIKAIKFARENNIPFLGLCLGMQCAVIEFARNVLKYEDAHSSEFNPQTKFAVIDLLPEQKDISDKGGTMRLGAYPCKIKPDTLLYKAYNEENANERHRHRYEFNNLYREKFEEAGLICSGIYEKNDLVEVVELKGHPWFLATQYHPEFKSRPNNPHPIFREFVKAADQRLAEQEKLF</sequence>
<feature type="domain" description="Glutamine amidotransferase" evidence="12">
    <location>
        <begin position="307"/>
        <end position="532"/>
    </location>
</feature>
<feature type="binding site" evidence="11">
    <location>
        <position position="76"/>
    </location>
    <ligand>
        <name>ATP</name>
        <dbReference type="ChEBI" id="CHEBI:30616"/>
    </ligand>
</feature>
<dbReference type="CDD" id="cd01746">
    <property type="entry name" value="GATase1_CTP_Synthase"/>
    <property type="match status" value="1"/>
</dbReference>
<feature type="binding site" evidence="11">
    <location>
        <position position="76"/>
    </location>
    <ligand>
        <name>Mg(2+)</name>
        <dbReference type="ChEBI" id="CHEBI:18420"/>
    </ligand>
</feature>
<dbReference type="GO" id="GO:0005524">
    <property type="term" value="F:ATP binding"/>
    <property type="evidence" value="ECO:0007669"/>
    <property type="project" value="UniProtKB-KW"/>
</dbReference>
<dbReference type="GO" id="GO:0046872">
    <property type="term" value="F:metal ion binding"/>
    <property type="evidence" value="ECO:0007669"/>
    <property type="project" value="UniProtKB-KW"/>
</dbReference>
<feature type="region of interest" description="Amidoligase domain" evidence="11">
    <location>
        <begin position="1"/>
        <end position="272"/>
    </location>
</feature>
<comment type="caution">
    <text evidence="11">Lacks conserved residue(s) required for the propagation of feature annotation.</text>
</comment>
<organism evidence="14 15">
    <name type="scientific">Candidatus Saganbacteria bacterium</name>
    <dbReference type="NCBI Taxonomy" id="2575572"/>
    <lineage>
        <taxon>Bacteria</taxon>
        <taxon>Bacillati</taxon>
        <taxon>Saganbacteria</taxon>
    </lineage>
</organism>
<feature type="domain" description="CTP synthase N-terminal" evidence="13">
    <location>
        <begin position="8"/>
        <end position="272"/>
    </location>
</feature>
<dbReference type="CDD" id="cd03113">
    <property type="entry name" value="CTPS_N"/>
    <property type="match status" value="1"/>
</dbReference>
<dbReference type="PROSITE" id="PS51273">
    <property type="entry name" value="GATASE_TYPE_1"/>
    <property type="match status" value="1"/>
</dbReference>
<dbReference type="EMBL" id="WPAF01000002">
    <property type="protein sequence ID" value="KAF0135126.1"/>
    <property type="molecule type" value="Genomic_DNA"/>
</dbReference>
<evidence type="ECO:0000259" key="13">
    <source>
        <dbReference type="Pfam" id="PF06418"/>
    </source>
</evidence>
<feature type="binding site" evidence="11">
    <location>
        <position position="146"/>
    </location>
    <ligand>
        <name>Mg(2+)</name>
        <dbReference type="ChEBI" id="CHEBI:18420"/>
    </ligand>
</feature>
<evidence type="ECO:0000256" key="2">
    <source>
        <dbReference type="ARBA" id="ARBA00007533"/>
    </source>
</evidence>
<feature type="binding site" evidence="11">
    <location>
        <position position="18"/>
    </location>
    <ligand>
        <name>CTP</name>
        <dbReference type="ChEBI" id="CHEBI:37563"/>
        <note>allosteric inhibitor</note>
    </ligand>
</feature>
<dbReference type="SUPFAM" id="SSF52317">
    <property type="entry name" value="Class I glutamine amidotransferase-like"/>
    <property type="match status" value="1"/>
</dbReference>
<dbReference type="InterPro" id="IPR004468">
    <property type="entry name" value="CTP_synthase"/>
</dbReference>
<keyword evidence="4 11" id="KW-0479">Metal-binding</keyword>
<evidence type="ECO:0000259" key="12">
    <source>
        <dbReference type="Pfam" id="PF00117"/>
    </source>
</evidence>
<feature type="binding site" evidence="11">
    <location>
        <position position="229"/>
    </location>
    <ligand>
        <name>CTP</name>
        <dbReference type="ChEBI" id="CHEBI:37563"/>
        <note>allosteric inhibitor</note>
    </ligand>
</feature>
<dbReference type="Proteomes" id="UP000488506">
    <property type="component" value="Unassembled WGS sequence"/>
</dbReference>
<comment type="activity regulation">
    <text evidence="11">Allosterically activated by GTP, when glutamine is the substrate; GTP has no effect on the reaction when ammonia is the substrate. The allosteric effector GTP functions by stabilizing the protein conformation that binds the tetrahedral intermediate(s) formed during glutamine hydrolysis. Inhibited by the product CTP, via allosteric rather than competitive inhibition.</text>
</comment>
<feature type="active site" description="Nucleophile; for glutamine hydrolysis" evidence="11">
    <location>
        <position position="387"/>
    </location>
</feature>
<comment type="caution">
    <text evidence="14">The sequence shown here is derived from an EMBL/GenBank/DDBJ whole genome shotgun (WGS) entry which is preliminary data.</text>
</comment>
<feature type="binding site" evidence="11">
    <location>
        <begin position="153"/>
        <end position="155"/>
    </location>
    <ligand>
        <name>CTP</name>
        <dbReference type="ChEBI" id="CHEBI:37563"/>
        <note>allosteric inhibitor</note>
    </ligand>
</feature>
<dbReference type="FunFam" id="3.40.50.880:FF:000002">
    <property type="entry name" value="CTP synthase"/>
    <property type="match status" value="1"/>
</dbReference>
<dbReference type="NCBIfam" id="TIGR00337">
    <property type="entry name" value="PyrG"/>
    <property type="match status" value="1"/>
</dbReference>
<comment type="function">
    <text evidence="11">Catalyzes the ATP-dependent amination of UTP to CTP with either L-glutamine or ammonia as the source of nitrogen. Regulates intracellular CTP levels through interactions with the four ribonucleotide triphosphates.</text>
</comment>
<dbReference type="InterPro" id="IPR017926">
    <property type="entry name" value="GATASE"/>
</dbReference>
<feature type="binding site" evidence="11">
    <location>
        <begin position="193"/>
        <end position="198"/>
    </location>
    <ligand>
        <name>UTP</name>
        <dbReference type="ChEBI" id="CHEBI:46398"/>
    </ligand>
</feature>
<comment type="catalytic activity">
    <reaction evidence="10 11">
        <text>UTP + L-glutamine + ATP + H2O = CTP + L-glutamate + ADP + phosphate + 2 H(+)</text>
        <dbReference type="Rhea" id="RHEA:26426"/>
        <dbReference type="ChEBI" id="CHEBI:15377"/>
        <dbReference type="ChEBI" id="CHEBI:15378"/>
        <dbReference type="ChEBI" id="CHEBI:29985"/>
        <dbReference type="ChEBI" id="CHEBI:30616"/>
        <dbReference type="ChEBI" id="CHEBI:37563"/>
        <dbReference type="ChEBI" id="CHEBI:43474"/>
        <dbReference type="ChEBI" id="CHEBI:46398"/>
        <dbReference type="ChEBI" id="CHEBI:58359"/>
        <dbReference type="ChEBI" id="CHEBI:456216"/>
        <dbReference type="EC" id="6.3.4.2"/>
    </reaction>
</comment>
<dbReference type="SUPFAM" id="SSF52540">
    <property type="entry name" value="P-loop containing nucleoside triphosphate hydrolases"/>
    <property type="match status" value="1"/>
</dbReference>
<keyword evidence="7 11" id="KW-0460">Magnesium</keyword>
<dbReference type="NCBIfam" id="NF003792">
    <property type="entry name" value="PRK05380.1"/>
    <property type="match status" value="1"/>
</dbReference>
<dbReference type="GO" id="GO:0044210">
    <property type="term" value="P:'de novo' CTP biosynthetic process"/>
    <property type="evidence" value="ECO:0007669"/>
    <property type="project" value="UniProtKB-UniRule"/>
</dbReference>
<comment type="miscellaneous">
    <text evidence="11">CTPSs have evolved a hybrid strategy for distinguishing between UTP and CTP. The overlapping regions of the product feedback inhibitory and substrate sites recognize a common feature in both compounds, the triphosphate moiety. To differentiate isosteric substrate and product pyrimidine rings, an additional pocket far from the expected kinase/ligase catalytic site, specifically recognizes the cytosine and ribose portions of the product inhibitor.</text>
</comment>
<dbReference type="Pfam" id="PF00117">
    <property type="entry name" value="GATase"/>
    <property type="match status" value="1"/>
</dbReference>
<dbReference type="GO" id="GO:0005829">
    <property type="term" value="C:cytosol"/>
    <property type="evidence" value="ECO:0007669"/>
    <property type="project" value="TreeGrafter"/>
</dbReference>
<feature type="active site" evidence="11">
    <location>
        <position position="513"/>
    </location>
</feature>
<reference evidence="14 15" key="1">
    <citation type="submission" date="2019-12" db="EMBL/GenBank/DDBJ databases">
        <authorList>
            <person name="Wolfe R."/>
            <person name="Danczak R."/>
            <person name="Wilkins M."/>
        </authorList>
    </citation>
    <scope>NUCLEOTIDE SEQUENCE [LARGE SCALE GENOMIC DNA]</scope>
    <source>
        <strain evidence="14">X2_MaxBin.013</strain>
    </source>
</reference>
<feature type="binding site" evidence="11">
    <location>
        <position position="360"/>
    </location>
    <ligand>
        <name>L-glutamine</name>
        <dbReference type="ChEBI" id="CHEBI:58359"/>
    </ligand>
</feature>
<evidence type="ECO:0000313" key="15">
    <source>
        <dbReference type="Proteomes" id="UP000488506"/>
    </source>
</evidence>
<dbReference type="GO" id="GO:0097268">
    <property type="term" value="C:cytoophidium"/>
    <property type="evidence" value="ECO:0007669"/>
    <property type="project" value="UniProtKB-ARBA"/>
</dbReference>
<evidence type="ECO:0000256" key="4">
    <source>
        <dbReference type="ARBA" id="ARBA00022723"/>
    </source>
</evidence>
<dbReference type="AlphaFoldDB" id="A0A833L2A0"/>
<comment type="catalytic activity">
    <reaction evidence="11">
        <text>UTP + NH4(+) + ATP = CTP + ADP + phosphate + 2 H(+)</text>
        <dbReference type="Rhea" id="RHEA:16597"/>
        <dbReference type="ChEBI" id="CHEBI:15378"/>
        <dbReference type="ChEBI" id="CHEBI:28938"/>
        <dbReference type="ChEBI" id="CHEBI:30616"/>
        <dbReference type="ChEBI" id="CHEBI:37563"/>
        <dbReference type="ChEBI" id="CHEBI:43474"/>
        <dbReference type="ChEBI" id="CHEBI:46398"/>
        <dbReference type="ChEBI" id="CHEBI:456216"/>
    </reaction>
</comment>
<comment type="subunit">
    <text evidence="11">Homotetramer.</text>
</comment>
<proteinExistence type="inferred from homology"/>
<comment type="similarity">
    <text evidence="2 11">Belongs to the CTP synthase family.</text>
</comment>
<keyword evidence="8 11" id="KW-0315">Glutamine amidotransferase</keyword>
<keyword evidence="9 11" id="KW-0665">Pyrimidine biosynthesis</keyword>
<keyword evidence="6 11" id="KW-0067">ATP-binding</keyword>
<dbReference type="GO" id="GO:0042802">
    <property type="term" value="F:identical protein binding"/>
    <property type="evidence" value="ECO:0007669"/>
    <property type="project" value="TreeGrafter"/>
</dbReference>
<evidence type="ECO:0000256" key="9">
    <source>
        <dbReference type="ARBA" id="ARBA00022975"/>
    </source>
</evidence>
<evidence type="ECO:0000313" key="14">
    <source>
        <dbReference type="EMBL" id="KAF0135126.1"/>
    </source>
</evidence>
<feature type="active site" evidence="11">
    <location>
        <position position="515"/>
    </location>
</feature>
<evidence type="ECO:0000256" key="7">
    <source>
        <dbReference type="ARBA" id="ARBA00022842"/>
    </source>
</evidence>
<dbReference type="HAMAP" id="MF_01227">
    <property type="entry name" value="PyrG"/>
    <property type="match status" value="1"/>
</dbReference>
<feature type="binding site" evidence="11">
    <location>
        <begin position="19"/>
        <end position="24"/>
    </location>
    <ligand>
        <name>ATP</name>
        <dbReference type="ChEBI" id="CHEBI:30616"/>
    </ligand>
</feature>
<dbReference type="InterPro" id="IPR017456">
    <property type="entry name" value="CTP_synthase_N"/>
</dbReference>
<dbReference type="UniPathway" id="UPA00159">
    <property type="reaction ID" value="UER00277"/>
</dbReference>
<dbReference type="Pfam" id="PF06418">
    <property type="entry name" value="CTP_synth_N"/>
    <property type="match status" value="1"/>
</dbReference>
<accession>A0A833L2A0</accession>
<feature type="binding site" evidence="11">
    <location>
        <begin position="193"/>
        <end position="198"/>
    </location>
    <ligand>
        <name>CTP</name>
        <dbReference type="ChEBI" id="CHEBI:37563"/>
        <note>allosteric inhibitor</note>
    </ligand>
</feature>
<dbReference type="InterPro" id="IPR027417">
    <property type="entry name" value="P-loop_NTPase"/>
</dbReference>
<dbReference type="GO" id="GO:0003883">
    <property type="term" value="F:CTP synthase activity"/>
    <property type="evidence" value="ECO:0007669"/>
    <property type="project" value="UniProtKB-UniRule"/>
</dbReference>
<dbReference type="InterPro" id="IPR033828">
    <property type="entry name" value="GATase1_CTP_Synthase"/>
</dbReference>
<keyword evidence="5 11" id="KW-0547">Nucleotide-binding</keyword>
<evidence type="ECO:0000256" key="6">
    <source>
        <dbReference type="ARBA" id="ARBA00022840"/>
    </source>
</evidence>
<feature type="binding site" evidence="11">
    <location>
        <position position="247"/>
    </location>
    <ligand>
        <name>ATP</name>
        <dbReference type="ChEBI" id="CHEBI:30616"/>
    </ligand>
</feature>
<dbReference type="FunFam" id="3.40.50.300:FF:000009">
    <property type="entry name" value="CTP synthase"/>
    <property type="match status" value="1"/>
</dbReference>
<dbReference type="InterPro" id="IPR029062">
    <property type="entry name" value="Class_I_gatase-like"/>
</dbReference>
<gene>
    <name evidence="11" type="primary">pyrG</name>
    <name evidence="14" type="ORF">FD145_264</name>
</gene>
<comment type="pathway">
    <text evidence="1 11">Pyrimidine metabolism; CTP biosynthesis via de novo pathway; CTP from UDP: step 2/2.</text>
</comment>